<accession>J0D9X8</accession>
<feature type="transmembrane region" description="Helical" evidence="7">
    <location>
        <begin position="276"/>
        <end position="296"/>
    </location>
</feature>
<name>J0D9X8_AURST</name>
<gene>
    <name evidence="8" type="ORF">AURDEDRAFT_129904</name>
</gene>
<evidence type="ECO:0000256" key="4">
    <source>
        <dbReference type="ARBA" id="ARBA00022989"/>
    </source>
</evidence>
<protein>
    <submittedName>
        <fullName evidence="8">Uncharacterized protein</fullName>
    </submittedName>
</protein>
<evidence type="ECO:0000256" key="5">
    <source>
        <dbReference type="ARBA" id="ARBA00023136"/>
    </source>
</evidence>
<evidence type="ECO:0000313" key="8">
    <source>
        <dbReference type="EMBL" id="EJD36712.1"/>
    </source>
</evidence>
<evidence type="ECO:0000313" key="9">
    <source>
        <dbReference type="Proteomes" id="UP000006514"/>
    </source>
</evidence>
<feature type="compositionally biased region" description="Basic and acidic residues" evidence="6">
    <location>
        <begin position="1"/>
        <end position="12"/>
    </location>
</feature>
<feature type="transmembrane region" description="Helical" evidence="7">
    <location>
        <begin position="189"/>
        <end position="206"/>
    </location>
</feature>
<proteinExistence type="predicted"/>
<dbReference type="InParanoid" id="J0D9X8"/>
<dbReference type="Gene3D" id="1.20.1720.10">
    <property type="entry name" value="Multidrug resistance protein D"/>
    <property type="match status" value="1"/>
</dbReference>
<keyword evidence="5 7" id="KW-0472">Membrane</keyword>
<feature type="transmembrane region" description="Helical" evidence="7">
    <location>
        <begin position="49"/>
        <end position="70"/>
    </location>
</feature>
<sequence length="336" mass="36430">MSPSELDTKQDLEDAPGGEQPYDEDKGDHSAQEGPAEAQNLVWTWHDKFAIVALASAAGTLSMMSTRIYYPAIPTLANAFGVSIGVINLTVTSYLVMQGLYGWSYRRGIFWFMFAFSAAVIVALISVLRETLRAVVGNGSIEPPLYLQPLVPVLTRYGKGAVASPPLGKKPASEVFRALVPRFLKEPEMLAILVSNAGVFALFHALSTSISPILMEGYPFLTQTTVKFARFGGTRGARVAPGFPLERARLHLVPVYISFVAGSIVVFGWTAGRTGLAAPLVFNFITGLSITTLMNVHQTIRLDLAPGQGASVTAVGPKLRTERLLRYEMSRQQVQP</sequence>
<feature type="transmembrane region" description="Helical" evidence="7">
    <location>
        <begin position="250"/>
        <end position="270"/>
    </location>
</feature>
<dbReference type="AlphaFoldDB" id="J0D9X8"/>
<feature type="transmembrane region" description="Helical" evidence="7">
    <location>
        <begin position="109"/>
        <end position="128"/>
    </location>
</feature>
<dbReference type="EMBL" id="JH687855">
    <property type="protein sequence ID" value="EJD36712.1"/>
    <property type="molecule type" value="Genomic_DNA"/>
</dbReference>
<keyword evidence="9" id="KW-1185">Reference proteome</keyword>
<reference evidence="9" key="1">
    <citation type="journal article" date="2012" name="Science">
        <title>The Paleozoic origin of enzymatic lignin decomposition reconstructed from 31 fungal genomes.</title>
        <authorList>
            <person name="Floudas D."/>
            <person name="Binder M."/>
            <person name="Riley R."/>
            <person name="Barry K."/>
            <person name="Blanchette R.A."/>
            <person name="Henrissat B."/>
            <person name="Martinez A.T."/>
            <person name="Otillar R."/>
            <person name="Spatafora J.W."/>
            <person name="Yadav J.S."/>
            <person name="Aerts A."/>
            <person name="Benoit I."/>
            <person name="Boyd A."/>
            <person name="Carlson A."/>
            <person name="Copeland A."/>
            <person name="Coutinho P.M."/>
            <person name="de Vries R.P."/>
            <person name="Ferreira P."/>
            <person name="Findley K."/>
            <person name="Foster B."/>
            <person name="Gaskell J."/>
            <person name="Glotzer D."/>
            <person name="Gorecki P."/>
            <person name="Heitman J."/>
            <person name="Hesse C."/>
            <person name="Hori C."/>
            <person name="Igarashi K."/>
            <person name="Jurgens J.A."/>
            <person name="Kallen N."/>
            <person name="Kersten P."/>
            <person name="Kohler A."/>
            <person name="Kuees U."/>
            <person name="Kumar T.K.A."/>
            <person name="Kuo A."/>
            <person name="LaButti K."/>
            <person name="Larrondo L.F."/>
            <person name="Lindquist E."/>
            <person name="Ling A."/>
            <person name="Lombard V."/>
            <person name="Lucas S."/>
            <person name="Lundell T."/>
            <person name="Martin R."/>
            <person name="McLaughlin D.J."/>
            <person name="Morgenstern I."/>
            <person name="Morin E."/>
            <person name="Murat C."/>
            <person name="Nagy L.G."/>
            <person name="Nolan M."/>
            <person name="Ohm R.A."/>
            <person name="Patyshakuliyeva A."/>
            <person name="Rokas A."/>
            <person name="Ruiz-Duenas F.J."/>
            <person name="Sabat G."/>
            <person name="Salamov A."/>
            <person name="Samejima M."/>
            <person name="Schmutz J."/>
            <person name="Slot J.C."/>
            <person name="St John F."/>
            <person name="Stenlid J."/>
            <person name="Sun H."/>
            <person name="Sun S."/>
            <person name="Syed K."/>
            <person name="Tsang A."/>
            <person name="Wiebenga A."/>
            <person name="Young D."/>
            <person name="Pisabarro A."/>
            <person name="Eastwood D.C."/>
            <person name="Martin F."/>
            <person name="Cullen D."/>
            <person name="Grigoriev I.V."/>
            <person name="Hibbett D.S."/>
        </authorList>
    </citation>
    <scope>NUCLEOTIDE SEQUENCE [LARGE SCALE GENOMIC DNA]</scope>
    <source>
        <strain evidence="9">TFB10046</strain>
    </source>
</reference>
<evidence type="ECO:0000256" key="7">
    <source>
        <dbReference type="SAM" id="Phobius"/>
    </source>
</evidence>
<dbReference type="GO" id="GO:0005886">
    <property type="term" value="C:plasma membrane"/>
    <property type="evidence" value="ECO:0007669"/>
    <property type="project" value="TreeGrafter"/>
</dbReference>
<keyword evidence="2" id="KW-0813">Transport</keyword>
<dbReference type="PANTHER" id="PTHR23502">
    <property type="entry name" value="MAJOR FACILITATOR SUPERFAMILY"/>
    <property type="match status" value="1"/>
</dbReference>
<evidence type="ECO:0000256" key="1">
    <source>
        <dbReference type="ARBA" id="ARBA00004141"/>
    </source>
</evidence>
<dbReference type="SUPFAM" id="SSF103473">
    <property type="entry name" value="MFS general substrate transporter"/>
    <property type="match status" value="1"/>
</dbReference>
<organism evidence="8 9">
    <name type="scientific">Auricularia subglabra (strain TFB-10046 / SS5)</name>
    <name type="common">White-rot fungus</name>
    <name type="synonym">Auricularia delicata (strain TFB10046)</name>
    <dbReference type="NCBI Taxonomy" id="717982"/>
    <lineage>
        <taxon>Eukaryota</taxon>
        <taxon>Fungi</taxon>
        <taxon>Dikarya</taxon>
        <taxon>Basidiomycota</taxon>
        <taxon>Agaricomycotina</taxon>
        <taxon>Agaricomycetes</taxon>
        <taxon>Auriculariales</taxon>
        <taxon>Auriculariaceae</taxon>
        <taxon>Auricularia</taxon>
    </lineage>
</organism>
<dbReference type="eggNOG" id="KOG0255">
    <property type="taxonomic scope" value="Eukaryota"/>
</dbReference>
<evidence type="ECO:0000256" key="3">
    <source>
        <dbReference type="ARBA" id="ARBA00022692"/>
    </source>
</evidence>
<feature type="region of interest" description="Disordered" evidence="6">
    <location>
        <begin position="1"/>
        <end position="33"/>
    </location>
</feature>
<evidence type="ECO:0000256" key="2">
    <source>
        <dbReference type="ARBA" id="ARBA00022448"/>
    </source>
</evidence>
<dbReference type="PANTHER" id="PTHR23502:SF51">
    <property type="entry name" value="QUINIDINE RESISTANCE PROTEIN 1-RELATED"/>
    <property type="match status" value="1"/>
</dbReference>
<dbReference type="GO" id="GO:0022857">
    <property type="term" value="F:transmembrane transporter activity"/>
    <property type="evidence" value="ECO:0007669"/>
    <property type="project" value="TreeGrafter"/>
</dbReference>
<dbReference type="Proteomes" id="UP000006514">
    <property type="component" value="Unassembled WGS sequence"/>
</dbReference>
<dbReference type="InterPro" id="IPR036259">
    <property type="entry name" value="MFS_trans_sf"/>
</dbReference>
<feature type="transmembrane region" description="Helical" evidence="7">
    <location>
        <begin position="76"/>
        <end position="97"/>
    </location>
</feature>
<keyword evidence="3 7" id="KW-0812">Transmembrane</keyword>
<keyword evidence="4 7" id="KW-1133">Transmembrane helix</keyword>
<dbReference type="KEGG" id="adl:AURDEDRAFT_129904"/>
<evidence type="ECO:0000256" key="6">
    <source>
        <dbReference type="SAM" id="MobiDB-lite"/>
    </source>
</evidence>
<dbReference type="OrthoDB" id="440553at2759"/>
<comment type="subcellular location">
    <subcellularLocation>
        <location evidence="1">Membrane</location>
        <topology evidence="1">Multi-pass membrane protein</topology>
    </subcellularLocation>
</comment>